<dbReference type="Proteomes" id="UP000297245">
    <property type="component" value="Unassembled WGS sequence"/>
</dbReference>
<dbReference type="AlphaFoldDB" id="A0A4S8KVP3"/>
<evidence type="ECO:0000256" key="2">
    <source>
        <dbReference type="SAM" id="Phobius"/>
    </source>
</evidence>
<evidence type="ECO:0000259" key="3">
    <source>
        <dbReference type="Pfam" id="PF00931"/>
    </source>
</evidence>
<organism evidence="4 5">
    <name type="scientific">Dendrothele bispora (strain CBS 962.96)</name>
    <dbReference type="NCBI Taxonomy" id="1314807"/>
    <lineage>
        <taxon>Eukaryota</taxon>
        <taxon>Fungi</taxon>
        <taxon>Dikarya</taxon>
        <taxon>Basidiomycota</taxon>
        <taxon>Agaricomycotina</taxon>
        <taxon>Agaricomycetes</taxon>
        <taxon>Agaricomycetidae</taxon>
        <taxon>Agaricales</taxon>
        <taxon>Agaricales incertae sedis</taxon>
        <taxon>Dendrothele</taxon>
    </lineage>
</organism>
<keyword evidence="5" id="KW-1185">Reference proteome</keyword>
<dbReference type="OrthoDB" id="6161812at2759"/>
<name>A0A4S8KVP3_DENBC</name>
<feature type="transmembrane region" description="Helical" evidence="2">
    <location>
        <begin position="474"/>
        <end position="496"/>
    </location>
</feature>
<feature type="domain" description="NB-ARC" evidence="3">
    <location>
        <begin position="49"/>
        <end position="150"/>
    </location>
</feature>
<evidence type="ECO:0000313" key="5">
    <source>
        <dbReference type="Proteomes" id="UP000297245"/>
    </source>
</evidence>
<dbReference type="InterPro" id="IPR002182">
    <property type="entry name" value="NB-ARC"/>
</dbReference>
<evidence type="ECO:0000256" key="1">
    <source>
        <dbReference type="SAM" id="MobiDB-lite"/>
    </source>
</evidence>
<feature type="compositionally biased region" description="Polar residues" evidence="1">
    <location>
        <begin position="344"/>
        <end position="372"/>
    </location>
</feature>
<dbReference type="Gene3D" id="3.40.50.300">
    <property type="entry name" value="P-loop containing nucleotide triphosphate hydrolases"/>
    <property type="match status" value="1"/>
</dbReference>
<protein>
    <recommendedName>
        <fullName evidence="3">NB-ARC domain-containing protein</fullName>
    </recommendedName>
</protein>
<feature type="region of interest" description="Disordered" evidence="1">
    <location>
        <begin position="335"/>
        <end position="391"/>
    </location>
</feature>
<dbReference type="InterPro" id="IPR027417">
    <property type="entry name" value="P-loop_NTPase"/>
</dbReference>
<keyword evidence="2" id="KW-1133">Transmembrane helix</keyword>
<sequence length="497" mass="55313">MQLDNFHVSSNSTVSTNFDNQLSSETMKITADMIASATPALPLVFKGREKLVEQGVNILSQQALRFLAILGAGGMGKTSLALHIMDSPLLKDKFAGRCHFIPCQLFQDTESLVQGLLHVMELTMRENQSKQEVLFNHLQASHGDLLIVFDNFETPWNYGESRIGVKNLLEKIAQIGGPGDIQWERLGDQSGIPILSPIPAREVFKAFTGNKLQGSDETESQIDSLLYQLEYIPFAIKLAAQRVKRVPLEEVIIISFLPDGIPFWIKHLPQMFPGEDLSLNVSTLLNSSLIYECHEGLKMLAPVKKCIQLKYPIGQADVDQLEMFYELFLTRNGEQHSRKKNSNDNETSPSDRNTNRDTYNTADNPHSNSAGTENHIGPSRNFGSINGDYTEQDNRKIDHNIENCEAYHETVNNGDWKTVVATGGVATTAFCAGSHTTARIDESSHLHSQLQLPIKNAIAIIYPQFSFDQMPSLVVNYILLPVVLMKVFSLVLQAIAG</sequence>
<accession>A0A4S8KVP3</accession>
<keyword evidence="2" id="KW-0812">Transmembrane</keyword>
<keyword evidence="2" id="KW-0472">Membrane</keyword>
<evidence type="ECO:0000313" key="4">
    <source>
        <dbReference type="EMBL" id="THU80014.1"/>
    </source>
</evidence>
<gene>
    <name evidence="4" type="ORF">K435DRAFT_874824</name>
</gene>
<dbReference type="Pfam" id="PF00931">
    <property type="entry name" value="NB-ARC"/>
    <property type="match status" value="1"/>
</dbReference>
<dbReference type="SUPFAM" id="SSF52540">
    <property type="entry name" value="P-loop containing nucleoside triphosphate hydrolases"/>
    <property type="match status" value="1"/>
</dbReference>
<dbReference type="EMBL" id="ML179949">
    <property type="protein sequence ID" value="THU80014.1"/>
    <property type="molecule type" value="Genomic_DNA"/>
</dbReference>
<proteinExistence type="predicted"/>
<reference evidence="4 5" key="1">
    <citation type="journal article" date="2019" name="Nat. Ecol. Evol.">
        <title>Megaphylogeny resolves global patterns of mushroom evolution.</title>
        <authorList>
            <person name="Varga T."/>
            <person name="Krizsan K."/>
            <person name="Foldi C."/>
            <person name="Dima B."/>
            <person name="Sanchez-Garcia M."/>
            <person name="Sanchez-Ramirez S."/>
            <person name="Szollosi G.J."/>
            <person name="Szarkandi J.G."/>
            <person name="Papp V."/>
            <person name="Albert L."/>
            <person name="Andreopoulos W."/>
            <person name="Angelini C."/>
            <person name="Antonin V."/>
            <person name="Barry K.W."/>
            <person name="Bougher N.L."/>
            <person name="Buchanan P."/>
            <person name="Buyck B."/>
            <person name="Bense V."/>
            <person name="Catcheside P."/>
            <person name="Chovatia M."/>
            <person name="Cooper J."/>
            <person name="Damon W."/>
            <person name="Desjardin D."/>
            <person name="Finy P."/>
            <person name="Geml J."/>
            <person name="Haridas S."/>
            <person name="Hughes K."/>
            <person name="Justo A."/>
            <person name="Karasinski D."/>
            <person name="Kautmanova I."/>
            <person name="Kiss B."/>
            <person name="Kocsube S."/>
            <person name="Kotiranta H."/>
            <person name="LaButti K.M."/>
            <person name="Lechner B.E."/>
            <person name="Liimatainen K."/>
            <person name="Lipzen A."/>
            <person name="Lukacs Z."/>
            <person name="Mihaltcheva S."/>
            <person name="Morgado L.N."/>
            <person name="Niskanen T."/>
            <person name="Noordeloos M.E."/>
            <person name="Ohm R.A."/>
            <person name="Ortiz-Santana B."/>
            <person name="Ovrebo C."/>
            <person name="Racz N."/>
            <person name="Riley R."/>
            <person name="Savchenko A."/>
            <person name="Shiryaev A."/>
            <person name="Soop K."/>
            <person name="Spirin V."/>
            <person name="Szebenyi C."/>
            <person name="Tomsovsky M."/>
            <person name="Tulloss R.E."/>
            <person name="Uehling J."/>
            <person name="Grigoriev I.V."/>
            <person name="Vagvolgyi C."/>
            <person name="Papp T."/>
            <person name="Martin F.M."/>
            <person name="Miettinen O."/>
            <person name="Hibbett D.S."/>
            <person name="Nagy L.G."/>
        </authorList>
    </citation>
    <scope>NUCLEOTIDE SEQUENCE [LARGE SCALE GENOMIC DNA]</scope>
    <source>
        <strain evidence="4 5">CBS 962.96</strain>
    </source>
</reference>